<evidence type="ECO:0000259" key="2">
    <source>
        <dbReference type="Pfam" id="PF13490"/>
    </source>
</evidence>
<evidence type="ECO:0000313" key="4">
    <source>
        <dbReference type="Proteomes" id="UP001501459"/>
    </source>
</evidence>
<dbReference type="Proteomes" id="UP001501459">
    <property type="component" value="Unassembled WGS sequence"/>
</dbReference>
<organism evidence="3 4">
    <name type="scientific">Lentibacillus halophilus</name>
    <dbReference type="NCBI Taxonomy" id="295065"/>
    <lineage>
        <taxon>Bacteria</taxon>
        <taxon>Bacillati</taxon>
        <taxon>Bacillota</taxon>
        <taxon>Bacilli</taxon>
        <taxon>Bacillales</taxon>
        <taxon>Bacillaceae</taxon>
        <taxon>Lentibacillus</taxon>
    </lineage>
</organism>
<keyword evidence="1" id="KW-0812">Transmembrane</keyword>
<feature type="transmembrane region" description="Helical" evidence="1">
    <location>
        <begin position="128"/>
        <end position="146"/>
    </location>
</feature>
<feature type="transmembrane region" description="Helical" evidence="1">
    <location>
        <begin position="152"/>
        <end position="173"/>
    </location>
</feature>
<name>A0ABN0Z7S1_9BACI</name>
<dbReference type="Pfam" id="PF13490">
    <property type="entry name" value="zf-HC2"/>
    <property type="match status" value="1"/>
</dbReference>
<feature type="transmembrane region" description="Helical" evidence="1">
    <location>
        <begin position="102"/>
        <end position="121"/>
    </location>
</feature>
<proteinExistence type="predicted"/>
<dbReference type="InterPro" id="IPR027383">
    <property type="entry name" value="Znf_put"/>
</dbReference>
<sequence length="179" mass="20128">MRNKNCDIVRDLLPMHVENLTSDESKQFVDQHLLSCQECKNELQTIQRALPRAEQNKQEAGDADKMVKRIKNSKNQMVLFAVLLGVLFGVYSSMMLFQINEFIAILIFYPVATFVIGLLASLVLKNSWIGPLATLLSSIGSMFLFMNVSFAVWIAVYVVLSLLGSLLGKLILFGNEQRP</sequence>
<dbReference type="RefSeq" id="WP_343751896.1">
    <property type="nucleotide sequence ID" value="NZ_BAAADM010000032.1"/>
</dbReference>
<dbReference type="EMBL" id="BAAADM010000032">
    <property type="protein sequence ID" value="GAA0437426.1"/>
    <property type="molecule type" value="Genomic_DNA"/>
</dbReference>
<accession>A0ABN0Z7S1</accession>
<evidence type="ECO:0000313" key="3">
    <source>
        <dbReference type="EMBL" id="GAA0437426.1"/>
    </source>
</evidence>
<reference evidence="3 4" key="1">
    <citation type="journal article" date="2019" name="Int. J. Syst. Evol. Microbiol.">
        <title>The Global Catalogue of Microorganisms (GCM) 10K type strain sequencing project: providing services to taxonomists for standard genome sequencing and annotation.</title>
        <authorList>
            <consortium name="The Broad Institute Genomics Platform"/>
            <consortium name="The Broad Institute Genome Sequencing Center for Infectious Disease"/>
            <person name="Wu L."/>
            <person name="Ma J."/>
        </authorList>
    </citation>
    <scope>NUCLEOTIDE SEQUENCE [LARGE SCALE GENOMIC DNA]</scope>
    <source>
        <strain evidence="3 4">JCM 12149</strain>
    </source>
</reference>
<comment type="caution">
    <text evidence="3">The sequence shown here is derived from an EMBL/GenBank/DDBJ whole genome shotgun (WGS) entry which is preliminary data.</text>
</comment>
<gene>
    <name evidence="3" type="ORF">GCM10008983_12830</name>
</gene>
<dbReference type="InterPro" id="IPR020258">
    <property type="entry name" value="Uncharacterised_YbeF"/>
</dbReference>
<feature type="domain" description="Putative zinc-finger" evidence="2">
    <location>
        <begin position="6"/>
        <end position="39"/>
    </location>
</feature>
<keyword evidence="4" id="KW-1185">Reference proteome</keyword>
<keyword evidence="1" id="KW-1133">Transmembrane helix</keyword>
<evidence type="ECO:0000256" key="1">
    <source>
        <dbReference type="SAM" id="Phobius"/>
    </source>
</evidence>
<feature type="transmembrane region" description="Helical" evidence="1">
    <location>
        <begin position="77"/>
        <end position="96"/>
    </location>
</feature>
<dbReference type="Pfam" id="PF10852">
    <property type="entry name" value="DUF2651"/>
    <property type="match status" value="1"/>
</dbReference>
<protein>
    <recommendedName>
        <fullName evidence="2">Putative zinc-finger domain-containing protein</fullName>
    </recommendedName>
</protein>
<keyword evidence="1" id="KW-0472">Membrane</keyword>